<dbReference type="CDD" id="cd01094">
    <property type="entry name" value="Alkanesulfonate_monoxygenase"/>
    <property type="match status" value="1"/>
</dbReference>
<dbReference type="InterPro" id="IPR011251">
    <property type="entry name" value="Luciferase-like_dom"/>
</dbReference>
<dbReference type="Proteomes" id="UP000382577">
    <property type="component" value="Unassembled WGS sequence"/>
</dbReference>
<evidence type="ECO:0000313" key="6">
    <source>
        <dbReference type="EMBL" id="VVD68658.1"/>
    </source>
</evidence>
<keyword evidence="2" id="KW-0288">FMN</keyword>
<keyword evidence="1" id="KW-0285">Flavoprotein</keyword>
<protein>
    <submittedName>
        <fullName evidence="6">Alkanesulfonate monooxygenase</fullName>
    </submittedName>
</protein>
<accession>A0A5E4S3H8</accession>
<dbReference type="InterPro" id="IPR036661">
    <property type="entry name" value="Luciferase-like_sf"/>
</dbReference>
<dbReference type="InterPro" id="IPR050172">
    <property type="entry name" value="SsuD_RutA_monooxygenase"/>
</dbReference>
<dbReference type="RefSeq" id="WP_224785726.1">
    <property type="nucleotide sequence ID" value="NZ_CABPRW010000001.1"/>
</dbReference>
<feature type="domain" description="Luciferase-like" evidence="5">
    <location>
        <begin position="20"/>
        <end position="323"/>
    </location>
</feature>
<dbReference type="PANTHER" id="PTHR42847">
    <property type="entry name" value="ALKANESULFONATE MONOOXYGENASE"/>
    <property type="match status" value="1"/>
</dbReference>
<sequence>MSVEIIGMITAAPGSEVDQPTGAAIDPTFITRMAQAHETAGFDRALIGYFSNGPEGSLVSSHVAAATQRLGILLAYRPGVIAAPLAARQLATLDQFSRGRLALNVVSGGNDADLRRDGDFLDHDARYARTDEYLDALKRIWTADAPVDFDGAHYRFEQASPAVPTWQKPHIPIYFSGASEAAIEVAARHADTYMLWGEPLDAVESLITQVRAAAQRHGRTPRFSISFRPIVADTEAQAWERADEVLRQVKASRARLGLHAEAPENVGSQRLLAAAQRGDVLDERLWMGVAKATGARWNSTALVGTPEQVAQALGRYYQLGVDTFLIRGFDPLGDTIRYGETLIPAIRRHISGLRTAKAAQAAKAA</sequence>
<evidence type="ECO:0000259" key="5">
    <source>
        <dbReference type="Pfam" id="PF00296"/>
    </source>
</evidence>
<dbReference type="GO" id="GO:0008726">
    <property type="term" value="F:alkanesulfonate monooxygenase activity"/>
    <property type="evidence" value="ECO:0007669"/>
    <property type="project" value="TreeGrafter"/>
</dbReference>
<dbReference type="GO" id="GO:0046306">
    <property type="term" value="P:alkanesulfonate catabolic process"/>
    <property type="evidence" value="ECO:0007669"/>
    <property type="project" value="TreeGrafter"/>
</dbReference>
<dbReference type="EMBL" id="CABPRW010000001">
    <property type="protein sequence ID" value="VVD68658.1"/>
    <property type="molecule type" value="Genomic_DNA"/>
</dbReference>
<dbReference type="Pfam" id="PF00296">
    <property type="entry name" value="Bac_luciferase"/>
    <property type="match status" value="1"/>
</dbReference>
<keyword evidence="4 6" id="KW-0503">Monooxygenase</keyword>
<organism evidence="6 7">
    <name type="scientific">Pandoraea fibrosis</name>
    <dbReference type="NCBI Taxonomy" id="1891094"/>
    <lineage>
        <taxon>Bacteria</taxon>
        <taxon>Pseudomonadati</taxon>
        <taxon>Pseudomonadota</taxon>
        <taxon>Betaproteobacteria</taxon>
        <taxon>Burkholderiales</taxon>
        <taxon>Burkholderiaceae</taxon>
        <taxon>Pandoraea</taxon>
    </lineage>
</organism>
<proteinExistence type="predicted"/>
<gene>
    <name evidence="6" type="ORF">PFI31113_00488</name>
</gene>
<evidence type="ECO:0000313" key="7">
    <source>
        <dbReference type="Proteomes" id="UP000382577"/>
    </source>
</evidence>
<evidence type="ECO:0000256" key="4">
    <source>
        <dbReference type="ARBA" id="ARBA00023033"/>
    </source>
</evidence>
<name>A0A5E4S3H8_9BURK</name>
<evidence type="ECO:0000256" key="1">
    <source>
        <dbReference type="ARBA" id="ARBA00022630"/>
    </source>
</evidence>
<reference evidence="6 7" key="1">
    <citation type="submission" date="2019-08" db="EMBL/GenBank/DDBJ databases">
        <authorList>
            <person name="Peeters C."/>
        </authorList>
    </citation>
    <scope>NUCLEOTIDE SEQUENCE [LARGE SCALE GENOMIC DNA]</scope>
    <source>
        <strain evidence="6 7">LMG 31113</strain>
    </source>
</reference>
<dbReference type="SUPFAM" id="SSF51679">
    <property type="entry name" value="Bacterial luciferase-like"/>
    <property type="match status" value="1"/>
</dbReference>
<dbReference type="AlphaFoldDB" id="A0A5E4S3H8"/>
<dbReference type="PANTHER" id="PTHR42847:SF9">
    <property type="entry name" value="BLL6451 PROTEIN"/>
    <property type="match status" value="1"/>
</dbReference>
<dbReference type="Gene3D" id="3.20.20.30">
    <property type="entry name" value="Luciferase-like domain"/>
    <property type="match status" value="1"/>
</dbReference>
<evidence type="ECO:0000256" key="3">
    <source>
        <dbReference type="ARBA" id="ARBA00023002"/>
    </source>
</evidence>
<evidence type="ECO:0000256" key="2">
    <source>
        <dbReference type="ARBA" id="ARBA00022643"/>
    </source>
</evidence>
<keyword evidence="3" id="KW-0560">Oxidoreductase</keyword>